<dbReference type="Proteomes" id="UP000265520">
    <property type="component" value="Unassembled WGS sequence"/>
</dbReference>
<keyword evidence="2" id="KW-1185">Reference proteome</keyword>
<name>A0A392VRB9_9FABA</name>
<dbReference type="EMBL" id="LXQA011206992">
    <property type="protein sequence ID" value="MCI88970.1"/>
    <property type="molecule type" value="Genomic_DNA"/>
</dbReference>
<evidence type="ECO:0000313" key="2">
    <source>
        <dbReference type="Proteomes" id="UP000265520"/>
    </source>
</evidence>
<reference evidence="1 2" key="1">
    <citation type="journal article" date="2018" name="Front. Plant Sci.">
        <title>Red Clover (Trifolium pratense) and Zigzag Clover (T. medium) - A Picture of Genomic Similarities and Differences.</title>
        <authorList>
            <person name="Dluhosova J."/>
            <person name="Istvanek J."/>
            <person name="Nedelnik J."/>
            <person name="Repkova J."/>
        </authorList>
    </citation>
    <scope>NUCLEOTIDE SEQUENCE [LARGE SCALE GENOMIC DNA]</scope>
    <source>
        <strain evidence="2">cv. 10/8</strain>
        <tissue evidence="1">Leaf</tissue>
    </source>
</reference>
<feature type="non-terminal residue" evidence="1">
    <location>
        <position position="1"/>
    </location>
</feature>
<organism evidence="1 2">
    <name type="scientific">Trifolium medium</name>
    <dbReference type="NCBI Taxonomy" id="97028"/>
    <lineage>
        <taxon>Eukaryota</taxon>
        <taxon>Viridiplantae</taxon>
        <taxon>Streptophyta</taxon>
        <taxon>Embryophyta</taxon>
        <taxon>Tracheophyta</taxon>
        <taxon>Spermatophyta</taxon>
        <taxon>Magnoliopsida</taxon>
        <taxon>eudicotyledons</taxon>
        <taxon>Gunneridae</taxon>
        <taxon>Pentapetalae</taxon>
        <taxon>rosids</taxon>
        <taxon>fabids</taxon>
        <taxon>Fabales</taxon>
        <taxon>Fabaceae</taxon>
        <taxon>Papilionoideae</taxon>
        <taxon>50 kb inversion clade</taxon>
        <taxon>NPAAA clade</taxon>
        <taxon>Hologalegina</taxon>
        <taxon>IRL clade</taxon>
        <taxon>Trifolieae</taxon>
        <taxon>Trifolium</taxon>
    </lineage>
</organism>
<dbReference type="AlphaFoldDB" id="A0A392VRB9"/>
<protein>
    <submittedName>
        <fullName evidence="1">Uncharacterized protein</fullName>
    </submittedName>
</protein>
<accession>A0A392VRB9</accession>
<proteinExistence type="predicted"/>
<evidence type="ECO:0000313" key="1">
    <source>
        <dbReference type="EMBL" id="MCI88970.1"/>
    </source>
</evidence>
<comment type="caution">
    <text evidence="1">The sequence shown here is derived from an EMBL/GenBank/DDBJ whole genome shotgun (WGS) entry which is preliminary data.</text>
</comment>
<sequence length="49" mass="5000">VAVDDVREVGNAIGVKLTGDNENMFSVLARTGKAKQAASGKAQGGGRVR</sequence>